<organism evidence="1 2">
    <name type="scientific">Aliivibrio fischeri (strain MJ11)</name>
    <name type="common">Vibrio fischeri</name>
    <dbReference type="NCBI Taxonomy" id="388396"/>
    <lineage>
        <taxon>Bacteria</taxon>
        <taxon>Pseudomonadati</taxon>
        <taxon>Pseudomonadota</taxon>
        <taxon>Gammaproteobacteria</taxon>
        <taxon>Vibrionales</taxon>
        <taxon>Vibrionaceae</taxon>
        <taxon>Aliivibrio</taxon>
    </lineage>
</organism>
<proteinExistence type="predicted"/>
<dbReference type="AlphaFoldDB" id="B5EVW8"/>
<accession>B5EVW8</accession>
<geneLocation type="plasmid" evidence="1 2">
    <name>pMJ100</name>
</geneLocation>
<reference evidence="1 2" key="2">
    <citation type="journal article" date="2009" name="Nature">
        <title>A single regulatory gene is sufficient to alter bacterial host range.</title>
        <authorList>
            <person name="Mandel M.J."/>
            <person name="Wollenberg M.S."/>
            <person name="Stabb E.V."/>
            <person name="Visick K.L."/>
            <person name="Ruby E.G."/>
        </authorList>
    </citation>
    <scope>NUCLEOTIDE SEQUENCE [LARGE SCALE GENOMIC DNA]</scope>
    <source>
        <strain evidence="1 2">MJ11</strain>
        <plasmid evidence="2">Plasmid pMJ100</plasmid>
    </source>
</reference>
<dbReference type="RefSeq" id="WP_012534581.1">
    <property type="nucleotide sequence ID" value="NC_011185.1"/>
</dbReference>
<protein>
    <submittedName>
        <fullName evidence="1">Uncharacterized protein</fullName>
    </submittedName>
</protein>
<dbReference type="Proteomes" id="UP000001857">
    <property type="component" value="Plasmid pMJ100"/>
</dbReference>
<gene>
    <name evidence="1" type="ordered locus">VFMJ11_B0025</name>
</gene>
<dbReference type="KEGG" id="vfm:VFMJ11_B0025"/>
<evidence type="ECO:0000313" key="1">
    <source>
        <dbReference type="EMBL" id="ACH64798.1"/>
    </source>
</evidence>
<evidence type="ECO:0000313" key="2">
    <source>
        <dbReference type="Proteomes" id="UP000001857"/>
    </source>
</evidence>
<keyword evidence="1" id="KW-0614">Plasmid</keyword>
<dbReference type="EMBL" id="CP001134">
    <property type="protein sequence ID" value="ACH64798.1"/>
    <property type="molecule type" value="Genomic_DNA"/>
</dbReference>
<sequence>MSIADRISKKAEENLDAALTMLDKYAVSVSIHSNKSVYKLQDCSFLSVVPIEDCLVEMFES</sequence>
<dbReference type="HOGENOM" id="CLU_2921527_0_0_6"/>
<reference evidence="2" key="1">
    <citation type="submission" date="2008-08" db="EMBL/GenBank/DDBJ databases">
        <title>Complete sequence of Vibrio fischeri strain MJ11.</title>
        <authorList>
            <person name="Mandel M.J."/>
            <person name="Stabb E.V."/>
            <person name="Ruby E.G."/>
            <person name="Ferriera S."/>
            <person name="Johnson J."/>
            <person name="Kravitz S."/>
            <person name="Beeson K."/>
            <person name="Sutton G."/>
            <person name="Rogers Y.-H."/>
            <person name="Friedman R."/>
            <person name="Frazier M."/>
            <person name="Venter J.C."/>
        </authorList>
    </citation>
    <scope>NUCLEOTIDE SEQUENCE [LARGE SCALE GENOMIC DNA]</scope>
    <source>
        <strain evidence="2">MJ11</strain>
        <plasmid evidence="2">Plasmid pMJ100</plasmid>
    </source>
</reference>
<name>B5EVW8_ALIFM</name>